<accession>A0A365H6Q3</accession>
<gene>
    <name evidence="2" type="ORF">DPM19_13590</name>
</gene>
<dbReference type="Proteomes" id="UP000251891">
    <property type="component" value="Unassembled WGS sequence"/>
</dbReference>
<feature type="compositionally biased region" description="Low complexity" evidence="1">
    <location>
        <begin position="89"/>
        <end position="100"/>
    </location>
</feature>
<feature type="compositionally biased region" description="Polar residues" evidence="1">
    <location>
        <begin position="45"/>
        <end position="66"/>
    </location>
</feature>
<protein>
    <submittedName>
        <fullName evidence="2">Uncharacterized protein</fullName>
    </submittedName>
</protein>
<sequence length="100" mass="10570">MTGAITMRDRVHSSAGRLIRGWITSTRVAALVITRRSSARARASQPVTSRSRSTAFASPSLSSTNVPAGVATGRFTPHSTRPAAPVPAPAHRAWPGSPRR</sequence>
<keyword evidence="3" id="KW-1185">Reference proteome</keyword>
<feature type="region of interest" description="Disordered" evidence="1">
    <location>
        <begin position="36"/>
        <end position="100"/>
    </location>
</feature>
<dbReference type="EMBL" id="QLYX01000005">
    <property type="protein sequence ID" value="RAY14767.1"/>
    <property type="molecule type" value="Genomic_DNA"/>
</dbReference>
<evidence type="ECO:0000313" key="2">
    <source>
        <dbReference type="EMBL" id="RAY14767.1"/>
    </source>
</evidence>
<dbReference type="AlphaFoldDB" id="A0A365H6Q3"/>
<comment type="caution">
    <text evidence="2">The sequence shown here is derived from an EMBL/GenBank/DDBJ whole genome shotgun (WGS) entry which is preliminary data.</text>
</comment>
<reference evidence="2 3" key="1">
    <citation type="submission" date="2018-06" db="EMBL/GenBank/DDBJ databases">
        <title>Actinomadura craniellae sp. nov. isolated from marine sponge Craniella sp.</title>
        <authorList>
            <person name="Li L."/>
            <person name="Xu Q.H."/>
            <person name="Lin H.W."/>
            <person name="Lu Y.H."/>
        </authorList>
    </citation>
    <scope>NUCLEOTIDE SEQUENCE [LARGE SCALE GENOMIC DNA]</scope>
    <source>
        <strain evidence="2 3">LHW63021</strain>
    </source>
</reference>
<proteinExistence type="predicted"/>
<evidence type="ECO:0000313" key="3">
    <source>
        <dbReference type="Proteomes" id="UP000251891"/>
    </source>
</evidence>
<name>A0A365H6Q3_9ACTN</name>
<evidence type="ECO:0000256" key="1">
    <source>
        <dbReference type="SAM" id="MobiDB-lite"/>
    </source>
</evidence>
<organism evidence="2 3">
    <name type="scientific">Actinomadura craniellae</name>
    <dbReference type="NCBI Taxonomy" id="2231787"/>
    <lineage>
        <taxon>Bacteria</taxon>
        <taxon>Bacillati</taxon>
        <taxon>Actinomycetota</taxon>
        <taxon>Actinomycetes</taxon>
        <taxon>Streptosporangiales</taxon>
        <taxon>Thermomonosporaceae</taxon>
        <taxon>Actinomadura</taxon>
    </lineage>
</organism>